<organism evidence="4 5">
    <name type="scientific">Mycolicibacterium grossiae</name>
    <dbReference type="NCBI Taxonomy" id="1552759"/>
    <lineage>
        <taxon>Bacteria</taxon>
        <taxon>Bacillati</taxon>
        <taxon>Actinomycetota</taxon>
        <taxon>Actinomycetes</taxon>
        <taxon>Mycobacteriales</taxon>
        <taxon>Mycobacteriaceae</taxon>
        <taxon>Mycolicibacterium</taxon>
    </lineage>
</organism>
<reference evidence="4 5" key="1">
    <citation type="submission" date="2016-09" db="EMBL/GenBank/DDBJ databases">
        <title>genome sequence of Mycobacterium sp. 739 SCH.</title>
        <authorList>
            <person name="Greninger A.L."/>
            <person name="Qin X."/>
            <person name="Jerome K."/>
            <person name="Vora S."/>
            <person name="Quinn K."/>
        </authorList>
    </citation>
    <scope>NUCLEOTIDE SEQUENCE [LARGE SCALE GENOMIC DNA]</scope>
    <source>
        <strain evidence="4 5">SCH</strain>
    </source>
</reference>
<keyword evidence="5" id="KW-1185">Reference proteome</keyword>
<dbReference type="AlphaFoldDB" id="A0A1E8Q5J3"/>
<gene>
    <name evidence="4" type="ORF">BEL07_09945</name>
</gene>
<feature type="transmembrane region" description="Helical" evidence="2">
    <location>
        <begin position="183"/>
        <end position="206"/>
    </location>
</feature>
<dbReference type="Proteomes" id="UP000178953">
    <property type="component" value="Unassembled WGS sequence"/>
</dbReference>
<feature type="compositionally biased region" description="Low complexity" evidence="1">
    <location>
        <begin position="47"/>
        <end position="64"/>
    </location>
</feature>
<dbReference type="EMBL" id="MCHX01000019">
    <property type="protein sequence ID" value="OFJ53852.1"/>
    <property type="molecule type" value="Genomic_DNA"/>
</dbReference>
<proteinExistence type="predicted"/>
<accession>A0A1E8Q5J3</accession>
<evidence type="ECO:0000256" key="1">
    <source>
        <dbReference type="SAM" id="MobiDB-lite"/>
    </source>
</evidence>
<keyword evidence="2" id="KW-0812">Transmembrane</keyword>
<evidence type="ECO:0000259" key="3">
    <source>
        <dbReference type="Pfam" id="PF13828"/>
    </source>
</evidence>
<dbReference type="RefSeq" id="WP_070352937.1">
    <property type="nucleotide sequence ID" value="NZ_CP043474.1"/>
</dbReference>
<dbReference type="OrthoDB" id="4462868at2"/>
<feature type="domain" description="DUF4190" evidence="3">
    <location>
        <begin position="178"/>
        <end position="237"/>
    </location>
</feature>
<keyword evidence="2" id="KW-0472">Membrane</keyword>
<feature type="compositionally biased region" description="Pro residues" evidence="1">
    <location>
        <begin position="65"/>
        <end position="76"/>
    </location>
</feature>
<name>A0A1E8Q5J3_9MYCO</name>
<dbReference type="Pfam" id="PF13828">
    <property type="entry name" value="DUF4190"/>
    <property type="match status" value="1"/>
</dbReference>
<feature type="compositionally biased region" description="Low complexity" evidence="1">
    <location>
        <begin position="8"/>
        <end position="27"/>
    </location>
</feature>
<evidence type="ECO:0000256" key="2">
    <source>
        <dbReference type="SAM" id="Phobius"/>
    </source>
</evidence>
<feature type="compositionally biased region" description="Gly residues" evidence="1">
    <location>
        <begin position="116"/>
        <end position="147"/>
    </location>
</feature>
<evidence type="ECO:0000313" key="5">
    <source>
        <dbReference type="Proteomes" id="UP000178953"/>
    </source>
</evidence>
<feature type="transmembrane region" description="Helical" evidence="2">
    <location>
        <begin position="218"/>
        <end position="239"/>
    </location>
</feature>
<protein>
    <recommendedName>
        <fullName evidence="3">DUF4190 domain-containing protein</fullName>
    </recommendedName>
</protein>
<dbReference type="InterPro" id="IPR025241">
    <property type="entry name" value="DUF4190"/>
</dbReference>
<feature type="compositionally biased region" description="Pro residues" evidence="1">
    <location>
        <begin position="92"/>
        <end position="110"/>
    </location>
</feature>
<comment type="caution">
    <text evidence="4">The sequence shown here is derived from an EMBL/GenBank/DDBJ whole genome shotgun (WGS) entry which is preliminary data.</text>
</comment>
<feature type="region of interest" description="Disordered" evidence="1">
    <location>
        <begin position="1"/>
        <end position="148"/>
    </location>
</feature>
<sequence>MTNEGSDAGQSSSPESGTSGSEPASGGYEAPSIENAGSGDRGEADEAPPAYASSSYPSSSYPSPSYDPPYQPPQPPQAEAGQPPQYDAGTGYPPPPPYDPSSGYPPPPAGYLPGVGQQGYGQQGFGQPGYGHQGYGQPGYGQPGYGQPGFTNQGYGPPVYGVPGYPGYGPPARKTNVLAITSLVVSIISLCGIGSIAGIVLGVVALNQIKVSGEGGRGLAIAGIAVGAGTLLLSMLLLVSSASW</sequence>
<feature type="compositionally biased region" description="Low complexity" evidence="1">
    <location>
        <begin position="77"/>
        <end position="91"/>
    </location>
</feature>
<keyword evidence="2" id="KW-1133">Transmembrane helix</keyword>
<evidence type="ECO:0000313" key="4">
    <source>
        <dbReference type="EMBL" id="OFJ53852.1"/>
    </source>
</evidence>